<name>A0AAV4PQQ6_CAEEX</name>
<keyword evidence="2" id="KW-1185">Reference proteome</keyword>
<protein>
    <submittedName>
        <fullName evidence="1">Uncharacterized protein</fullName>
    </submittedName>
</protein>
<evidence type="ECO:0000313" key="1">
    <source>
        <dbReference type="EMBL" id="GIX97527.1"/>
    </source>
</evidence>
<dbReference type="AlphaFoldDB" id="A0AAV4PQQ6"/>
<proteinExistence type="predicted"/>
<sequence>MELNSKPESPCSSPNFDLEHFIQAERHSIRIASSILFQFRKCANISNFKSVCSAMLAVLTMGTSILGAYVTRDQKSTENCDRSSHDGMAFGGIQRTRITAILDHVFLFIYLA</sequence>
<dbReference type="EMBL" id="BPLR01004793">
    <property type="protein sequence ID" value="GIX97527.1"/>
    <property type="molecule type" value="Genomic_DNA"/>
</dbReference>
<organism evidence="1 2">
    <name type="scientific">Caerostris extrusa</name>
    <name type="common">Bark spider</name>
    <name type="synonym">Caerostris bankana</name>
    <dbReference type="NCBI Taxonomy" id="172846"/>
    <lineage>
        <taxon>Eukaryota</taxon>
        <taxon>Metazoa</taxon>
        <taxon>Ecdysozoa</taxon>
        <taxon>Arthropoda</taxon>
        <taxon>Chelicerata</taxon>
        <taxon>Arachnida</taxon>
        <taxon>Araneae</taxon>
        <taxon>Araneomorphae</taxon>
        <taxon>Entelegynae</taxon>
        <taxon>Araneoidea</taxon>
        <taxon>Araneidae</taxon>
        <taxon>Caerostris</taxon>
    </lineage>
</organism>
<dbReference type="Proteomes" id="UP001054945">
    <property type="component" value="Unassembled WGS sequence"/>
</dbReference>
<gene>
    <name evidence="1" type="ORF">CEXT_714531</name>
</gene>
<accession>A0AAV4PQQ6</accession>
<reference evidence="1 2" key="1">
    <citation type="submission" date="2021-06" db="EMBL/GenBank/DDBJ databases">
        <title>Caerostris extrusa draft genome.</title>
        <authorList>
            <person name="Kono N."/>
            <person name="Arakawa K."/>
        </authorList>
    </citation>
    <scope>NUCLEOTIDE SEQUENCE [LARGE SCALE GENOMIC DNA]</scope>
</reference>
<evidence type="ECO:0000313" key="2">
    <source>
        <dbReference type="Proteomes" id="UP001054945"/>
    </source>
</evidence>
<comment type="caution">
    <text evidence="1">The sequence shown here is derived from an EMBL/GenBank/DDBJ whole genome shotgun (WGS) entry which is preliminary data.</text>
</comment>